<dbReference type="PRINTS" id="PR00038">
    <property type="entry name" value="HTHLUXR"/>
</dbReference>
<comment type="caution">
    <text evidence="5">The sequence shown here is derived from an EMBL/GenBank/DDBJ whole genome shotgun (WGS) entry which is preliminary data.</text>
</comment>
<organism evidence="5 6">
    <name type="scientific">Streptomyces glaucus</name>
    <dbReference type="NCBI Taxonomy" id="284029"/>
    <lineage>
        <taxon>Bacteria</taxon>
        <taxon>Bacillati</taxon>
        <taxon>Actinomycetota</taxon>
        <taxon>Actinomycetes</taxon>
        <taxon>Kitasatosporales</taxon>
        <taxon>Streptomycetaceae</taxon>
        <taxon>Streptomyces</taxon>
    </lineage>
</organism>
<evidence type="ECO:0000256" key="1">
    <source>
        <dbReference type="ARBA" id="ARBA00023015"/>
    </source>
</evidence>
<dbReference type="Pfam" id="PF00196">
    <property type="entry name" value="GerE"/>
    <property type="match status" value="1"/>
</dbReference>
<name>A0ABP5XM26_9ACTN</name>
<reference evidence="6" key="1">
    <citation type="journal article" date="2019" name="Int. J. Syst. Evol. Microbiol.">
        <title>The Global Catalogue of Microorganisms (GCM) 10K type strain sequencing project: providing services to taxonomists for standard genome sequencing and annotation.</title>
        <authorList>
            <consortium name="The Broad Institute Genomics Platform"/>
            <consortium name="The Broad Institute Genome Sequencing Center for Infectious Disease"/>
            <person name="Wu L."/>
            <person name="Ma J."/>
        </authorList>
    </citation>
    <scope>NUCLEOTIDE SEQUENCE [LARGE SCALE GENOMIC DNA]</scope>
    <source>
        <strain evidence="6">JCM 6922</strain>
    </source>
</reference>
<feature type="domain" description="HTH luxR-type" evidence="4">
    <location>
        <begin position="229"/>
        <end position="294"/>
    </location>
</feature>
<protein>
    <recommendedName>
        <fullName evidence="4">HTH luxR-type domain-containing protein</fullName>
    </recommendedName>
</protein>
<keyword evidence="3" id="KW-0804">Transcription</keyword>
<dbReference type="PANTHER" id="PTHR44688:SF16">
    <property type="entry name" value="DNA-BINDING TRANSCRIPTIONAL ACTIVATOR DEVR_DOSR"/>
    <property type="match status" value="1"/>
</dbReference>
<keyword evidence="2" id="KW-0238">DNA-binding</keyword>
<dbReference type="InterPro" id="IPR016032">
    <property type="entry name" value="Sig_transdc_resp-reg_C-effctor"/>
</dbReference>
<dbReference type="InterPro" id="IPR000792">
    <property type="entry name" value="Tscrpt_reg_LuxR_C"/>
</dbReference>
<dbReference type="Proteomes" id="UP001500460">
    <property type="component" value="Unassembled WGS sequence"/>
</dbReference>
<dbReference type="SUPFAM" id="SSF46894">
    <property type="entry name" value="C-terminal effector domain of the bipartite response regulators"/>
    <property type="match status" value="1"/>
</dbReference>
<dbReference type="InterPro" id="IPR036388">
    <property type="entry name" value="WH-like_DNA-bd_sf"/>
</dbReference>
<evidence type="ECO:0000313" key="5">
    <source>
        <dbReference type="EMBL" id="GAA2459819.1"/>
    </source>
</evidence>
<dbReference type="PANTHER" id="PTHR44688">
    <property type="entry name" value="DNA-BINDING TRANSCRIPTIONAL ACTIVATOR DEVR_DOSR"/>
    <property type="match status" value="1"/>
</dbReference>
<sequence>MAEENGLDMAGRAARYVSAALLALRGDTDGARELIDRAAAGTDPAESRALDARARTVRAAVAAADGNHPLQYELLRGLFSAGADPRPLHYHASYYGIADLAAAAVRVGRQEEAEAVVRAVERQLAGRMSARLALLVRRARALLAAEDAAGDHFRAALADPSGEQWPFERAITLLEHGEWLRRRRRTGEARAELAAALTVFEQLGVRPFAARATAELRACGVTPNGGEPGNRGIGQLTPQQLQIARLAATGLTNRQIGERLLLSARTVGFHLYQVFPKLGVTTRAQLRDALGRMEGR</sequence>
<dbReference type="EMBL" id="BAAATK010000075">
    <property type="protein sequence ID" value="GAA2459819.1"/>
    <property type="molecule type" value="Genomic_DNA"/>
</dbReference>
<gene>
    <name evidence="5" type="ORF">GCM10010421_61450</name>
</gene>
<proteinExistence type="predicted"/>
<dbReference type="CDD" id="cd06170">
    <property type="entry name" value="LuxR_C_like"/>
    <property type="match status" value="1"/>
</dbReference>
<keyword evidence="1" id="KW-0805">Transcription regulation</keyword>
<dbReference type="PROSITE" id="PS50043">
    <property type="entry name" value="HTH_LUXR_2"/>
    <property type="match status" value="1"/>
</dbReference>
<keyword evidence="6" id="KW-1185">Reference proteome</keyword>
<dbReference type="RefSeq" id="WP_344609436.1">
    <property type="nucleotide sequence ID" value="NZ_BAAATK010000075.1"/>
</dbReference>
<evidence type="ECO:0000256" key="3">
    <source>
        <dbReference type="ARBA" id="ARBA00023163"/>
    </source>
</evidence>
<evidence type="ECO:0000313" key="6">
    <source>
        <dbReference type="Proteomes" id="UP001500460"/>
    </source>
</evidence>
<evidence type="ECO:0000256" key="2">
    <source>
        <dbReference type="ARBA" id="ARBA00023125"/>
    </source>
</evidence>
<dbReference type="SMART" id="SM00421">
    <property type="entry name" value="HTH_LUXR"/>
    <property type="match status" value="1"/>
</dbReference>
<dbReference type="Gene3D" id="1.10.10.10">
    <property type="entry name" value="Winged helix-like DNA-binding domain superfamily/Winged helix DNA-binding domain"/>
    <property type="match status" value="1"/>
</dbReference>
<accession>A0ABP5XM26</accession>
<evidence type="ECO:0000259" key="4">
    <source>
        <dbReference type="PROSITE" id="PS50043"/>
    </source>
</evidence>